<name>A0A366XPR0_9BACI</name>
<evidence type="ECO:0000313" key="2">
    <source>
        <dbReference type="Proteomes" id="UP000253314"/>
    </source>
</evidence>
<reference evidence="1 2" key="1">
    <citation type="submission" date="2018-07" db="EMBL/GenBank/DDBJ databases">
        <title>Lottiidibacillus patelloidae gen. nov., sp. nov., isolated from the intestinal tract of a marine limpet and the reclassification of B. taeanensis BH030017T, B. algicola KMM 3737T and B. hwajinpoensis SW-72T as genus Lottiidibacillus.</title>
        <authorList>
            <person name="Liu R."/>
            <person name="Huang Z."/>
        </authorList>
    </citation>
    <scope>NUCLEOTIDE SEQUENCE [LARGE SCALE GENOMIC DNA]</scope>
    <source>
        <strain evidence="1 2">BH030017</strain>
    </source>
</reference>
<evidence type="ECO:0000313" key="1">
    <source>
        <dbReference type="EMBL" id="RBW68350.1"/>
    </source>
</evidence>
<gene>
    <name evidence="1" type="ORF">DS031_16930</name>
</gene>
<dbReference type="EMBL" id="QOCW01000021">
    <property type="protein sequence ID" value="RBW68350.1"/>
    <property type="molecule type" value="Genomic_DNA"/>
</dbReference>
<proteinExistence type="predicted"/>
<keyword evidence="2" id="KW-1185">Reference proteome</keyword>
<accession>A0A366XPR0</accession>
<dbReference type="OrthoDB" id="5625686at2"/>
<dbReference type="AlphaFoldDB" id="A0A366XPR0"/>
<dbReference type="RefSeq" id="WP_113807249.1">
    <property type="nucleotide sequence ID" value="NZ_QOCW01000021.1"/>
</dbReference>
<sequence length="68" mass="7890">MANKYCPLCGKDNECRTGAGEHGHCWCDLETFPKEIFELVPVESRRKHCICKNCLIMYKAEKKINNNK</sequence>
<evidence type="ECO:0008006" key="3">
    <source>
        <dbReference type="Google" id="ProtNLM"/>
    </source>
</evidence>
<comment type="caution">
    <text evidence="1">The sequence shown here is derived from an EMBL/GenBank/DDBJ whole genome shotgun (WGS) entry which is preliminary data.</text>
</comment>
<protein>
    <recommendedName>
        <fullName evidence="3">Cysteine-rich CWC family protein</fullName>
    </recommendedName>
</protein>
<dbReference type="InterPro" id="IPR032720">
    <property type="entry name" value="Cys_rich_CWC"/>
</dbReference>
<dbReference type="Proteomes" id="UP000253314">
    <property type="component" value="Unassembled WGS sequence"/>
</dbReference>
<organism evidence="1 2">
    <name type="scientific">Bacillus taeanensis</name>
    <dbReference type="NCBI Taxonomy" id="273032"/>
    <lineage>
        <taxon>Bacteria</taxon>
        <taxon>Bacillati</taxon>
        <taxon>Bacillota</taxon>
        <taxon>Bacilli</taxon>
        <taxon>Bacillales</taxon>
        <taxon>Bacillaceae</taxon>
        <taxon>Bacillus</taxon>
    </lineage>
</organism>
<dbReference type="Pfam" id="PF14375">
    <property type="entry name" value="Cys_rich_CWC"/>
    <property type="match status" value="1"/>
</dbReference>